<evidence type="ECO:0000313" key="2">
    <source>
        <dbReference type="Proteomes" id="UP001177021"/>
    </source>
</evidence>
<protein>
    <submittedName>
        <fullName evidence="1">Uncharacterized protein</fullName>
    </submittedName>
</protein>
<dbReference type="Proteomes" id="UP001177021">
    <property type="component" value="Unassembled WGS sequence"/>
</dbReference>
<evidence type="ECO:0000313" key="1">
    <source>
        <dbReference type="EMBL" id="CAJ2654030.1"/>
    </source>
</evidence>
<gene>
    <name evidence="1" type="ORF">MILVUS5_LOCUS21263</name>
</gene>
<accession>A0ACB0K9Q0</accession>
<organism evidence="1 2">
    <name type="scientific">Trifolium pratense</name>
    <name type="common">Red clover</name>
    <dbReference type="NCBI Taxonomy" id="57577"/>
    <lineage>
        <taxon>Eukaryota</taxon>
        <taxon>Viridiplantae</taxon>
        <taxon>Streptophyta</taxon>
        <taxon>Embryophyta</taxon>
        <taxon>Tracheophyta</taxon>
        <taxon>Spermatophyta</taxon>
        <taxon>Magnoliopsida</taxon>
        <taxon>eudicotyledons</taxon>
        <taxon>Gunneridae</taxon>
        <taxon>Pentapetalae</taxon>
        <taxon>rosids</taxon>
        <taxon>fabids</taxon>
        <taxon>Fabales</taxon>
        <taxon>Fabaceae</taxon>
        <taxon>Papilionoideae</taxon>
        <taxon>50 kb inversion clade</taxon>
        <taxon>NPAAA clade</taxon>
        <taxon>Hologalegina</taxon>
        <taxon>IRL clade</taxon>
        <taxon>Trifolieae</taxon>
        <taxon>Trifolium</taxon>
    </lineage>
</organism>
<name>A0ACB0K9Q0_TRIPR</name>
<dbReference type="EMBL" id="CASHSV030000206">
    <property type="protein sequence ID" value="CAJ2654030.1"/>
    <property type="molecule type" value="Genomic_DNA"/>
</dbReference>
<keyword evidence="2" id="KW-1185">Reference proteome</keyword>
<proteinExistence type="predicted"/>
<sequence>MLALDKPYVASSVECDIETSEEFCLEYGNATQLYLVPYIQHEEQACVEMTPNHHQGSRQLGSYNATRELRFSQASLPCDSLGTIDFSNYPFRVCRVWLVQNEYYYVNTRFLHSLCGHFVDKKHSGFVECSFCHLVSDVRTYLPIQCMWVSSIDGQPFLSGKILSKMISKRLKIHSSFTTKILLYKCLCHHF</sequence>
<comment type="caution">
    <text evidence="1">The sequence shown here is derived from an EMBL/GenBank/DDBJ whole genome shotgun (WGS) entry which is preliminary data.</text>
</comment>
<reference evidence="1" key="1">
    <citation type="submission" date="2023-10" db="EMBL/GenBank/DDBJ databases">
        <authorList>
            <person name="Rodriguez Cubillos JULIANA M."/>
            <person name="De Vega J."/>
        </authorList>
    </citation>
    <scope>NUCLEOTIDE SEQUENCE</scope>
</reference>